<dbReference type="GO" id="GO:0046872">
    <property type="term" value="F:metal ion binding"/>
    <property type="evidence" value="ECO:0007669"/>
    <property type="project" value="UniProtKB-KW"/>
</dbReference>
<dbReference type="GO" id="GO:0016832">
    <property type="term" value="F:aldehyde-lyase activity"/>
    <property type="evidence" value="ECO:0007669"/>
    <property type="project" value="TreeGrafter"/>
</dbReference>
<dbReference type="PANTHER" id="PTHR22789:SF0">
    <property type="entry name" value="3-OXO-TETRONATE 4-PHOSPHATE DECARBOXYLASE-RELATED"/>
    <property type="match status" value="1"/>
</dbReference>
<gene>
    <name evidence="4" type="ORF">AC731_008100</name>
</gene>
<dbReference type="STRING" id="1134435.AC731_008100"/>
<keyword evidence="5" id="KW-1185">Reference proteome</keyword>
<proteinExistence type="predicted"/>
<dbReference type="Gene3D" id="3.40.225.10">
    <property type="entry name" value="Class II aldolase/adducin N-terminal domain"/>
    <property type="match status" value="1"/>
</dbReference>
<dbReference type="SUPFAM" id="SSF53639">
    <property type="entry name" value="AraD/HMP-PK domain-like"/>
    <property type="match status" value="1"/>
</dbReference>
<dbReference type="EMBL" id="CP014646">
    <property type="protein sequence ID" value="AMO36906.1"/>
    <property type="molecule type" value="Genomic_DNA"/>
</dbReference>
<evidence type="ECO:0000259" key="3">
    <source>
        <dbReference type="SMART" id="SM01007"/>
    </source>
</evidence>
<dbReference type="GO" id="GO:0019323">
    <property type="term" value="P:pentose catabolic process"/>
    <property type="evidence" value="ECO:0007669"/>
    <property type="project" value="TreeGrafter"/>
</dbReference>
<evidence type="ECO:0000256" key="1">
    <source>
        <dbReference type="ARBA" id="ARBA00022723"/>
    </source>
</evidence>
<keyword evidence="1" id="KW-0479">Metal-binding</keyword>
<dbReference type="InterPro" id="IPR001303">
    <property type="entry name" value="Aldolase_II/adducin_N"/>
</dbReference>
<name>A0A127K4N3_9RHOO</name>
<accession>A0A127K4N3</accession>
<dbReference type="SMART" id="SM01007">
    <property type="entry name" value="Aldolase_II"/>
    <property type="match status" value="1"/>
</dbReference>
<dbReference type="AlphaFoldDB" id="A0A127K4N3"/>
<dbReference type="InterPro" id="IPR050197">
    <property type="entry name" value="Aldolase_class_II_sugar_metab"/>
</dbReference>
<evidence type="ECO:0000313" key="5">
    <source>
        <dbReference type="Proteomes" id="UP000036902"/>
    </source>
</evidence>
<dbReference type="Proteomes" id="UP000036902">
    <property type="component" value="Chromosome"/>
</dbReference>
<organism evidence="4 5">
    <name type="scientific">Thauera humireducens</name>
    <dbReference type="NCBI Taxonomy" id="1134435"/>
    <lineage>
        <taxon>Bacteria</taxon>
        <taxon>Pseudomonadati</taxon>
        <taxon>Pseudomonadota</taxon>
        <taxon>Betaproteobacteria</taxon>
        <taxon>Rhodocyclales</taxon>
        <taxon>Zoogloeaceae</taxon>
        <taxon>Thauera</taxon>
    </lineage>
</organism>
<evidence type="ECO:0000313" key="4">
    <source>
        <dbReference type="EMBL" id="AMO36906.1"/>
    </source>
</evidence>
<dbReference type="RefSeq" id="WP_048705002.1">
    <property type="nucleotide sequence ID" value="NZ_CP014646.1"/>
</dbReference>
<evidence type="ECO:0000256" key="2">
    <source>
        <dbReference type="ARBA" id="ARBA00023239"/>
    </source>
</evidence>
<protein>
    <submittedName>
        <fullName evidence="4">Aldolase</fullName>
    </submittedName>
</protein>
<dbReference type="GO" id="GO:0005829">
    <property type="term" value="C:cytosol"/>
    <property type="evidence" value="ECO:0007669"/>
    <property type="project" value="TreeGrafter"/>
</dbReference>
<dbReference type="InterPro" id="IPR036409">
    <property type="entry name" value="Aldolase_II/adducin_N_sf"/>
</dbReference>
<dbReference type="Pfam" id="PF00596">
    <property type="entry name" value="Aldolase_II"/>
    <property type="match status" value="1"/>
</dbReference>
<keyword evidence="2" id="KW-0456">Lyase</keyword>
<dbReference type="PANTHER" id="PTHR22789">
    <property type="entry name" value="FUCULOSE PHOSPHATE ALDOLASE"/>
    <property type="match status" value="1"/>
</dbReference>
<dbReference type="KEGG" id="thu:AC731_008100"/>
<sequence length="256" mass="28704">MLKTDGINRQLFEKFAVNPGERPLLPPLSPKAQVTLMCRMLSREGWNEHIAGHITVRQPDGSVLTNPWELAWDELRASDIVTIDEDGKVLDSQWNITPAIGLHLQLHKLRPEINVVIHNHAHWSGIWANLQQVPPVHDQAGAYCGVDLPLYNEYEGTFEKNDLSRSAAVALGNAKWALLANHGALVVGKDLRQAHLRVITLEWRCKRAYEVKLAGGAPALPDEVVERLSITDANGFPFCWEAMARRELRDDPSILE</sequence>
<reference evidence="5" key="1">
    <citation type="submission" date="2016-03" db="EMBL/GenBank/DDBJ databases">
        <authorList>
            <person name="Ma C."/>
            <person name="Zhou S."/>
            <person name="Yang G."/>
        </authorList>
    </citation>
    <scope>NUCLEOTIDE SEQUENCE [LARGE SCALE GENOMIC DNA]</scope>
    <source>
        <strain evidence="5">SgZ-1</strain>
    </source>
</reference>
<feature type="domain" description="Class II aldolase/adducin N-terminal" evidence="3">
    <location>
        <begin position="32"/>
        <end position="209"/>
    </location>
</feature>